<accession>A0A1E5T2P8</accession>
<dbReference type="AlphaFoldDB" id="A0A1E5T2P8"/>
<dbReference type="OrthoDB" id="9790326at2"/>
<protein>
    <recommendedName>
        <fullName evidence="4">DUF983 domain-containing protein</fullName>
    </recommendedName>
</protein>
<dbReference type="EMBL" id="MDGQ01000005">
    <property type="protein sequence ID" value="OEK05655.1"/>
    <property type="molecule type" value="Genomic_DNA"/>
</dbReference>
<name>A0A1E5T2P8_9BACT</name>
<organism evidence="2 3">
    <name type="scientific">Roseivirga misakiensis</name>
    <dbReference type="NCBI Taxonomy" id="1563681"/>
    <lineage>
        <taxon>Bacteria</taxon>
        <taxon>Pseudomonadati</taxon>
        <taxon>Bacteroidota</taxon>
        <taxon>Cytophagia</taxon>
        <taxon>Cytophagales</taxon>
        <taxon>Roseivirgaceae</taxon>
        <taxon>Roseivirga</taxon>
    </lineage>
</organism>
<reference evidence="2 3" key="1">
    <citation type="submission" date="2016-08" db="EMBL/GenBank/DDBJ databases">
        <title>Draft genome of Fabibacter sp. strain SK-8.</title>
        <authorList>
            <person name="Wong S.-K."/>
            <person name="Hamasaki K."/>
            <person name="Yoshizawa S."/>
        </authorList>
    </citation>
    <scope>NUCLEOTIDE SEQUENCE [LARGE SCALE GENOMIC DNA]</scope>
    <source>
        <strain evidence="2 3">SK-8</strain>
    </source>
</reference>
<dbReference type="Pfam" id="PF06170">
    <property type="entry name" value="DUF983"/>
    <property type="match status" value="1"/>
</dbReference>
<evidence type="ECO:0008006" key="4">
    <source>
        <dbReference type="Google" id="ProtNLM"/>
    </source>
</evidence>
<evidence type="ECO:0000313" key="2">
    <source>
        <dbReference type="EMBL" id="OEK05655.1"/>
    </source>
</evidence>
<proteinExistence type="predicted"/>
<gene>
    <name evidence="2" type="ORF">BFP71_18015</name>
</gene>
<evidence type="ECO:0000256" key="1">
    <source>
        <dbReference type="SAM" id="Phobius"/>
    </source>
</evidence>
<keyword evidence="1" id="KW-0812">Transmembrane</keyword>
<keyword evidence="1" id="KW-0472">Membrane</keyword>
<keyword evidence="1" id="KW-1133">Transmembrane helix</keyword>
<dbReference type="STRING" id="1563681.BFP71_18015"/>
<sequence length="131" mass="15318">MSTKSKGLAVLQGKCPQCREGHLFTHGAYNLKNFMKTRTHCEVCNVRFEKEPRFFDGAMYISYAFSVGLFLVSAFIIYAFFHPVSENVYLIAIISEVFLLYPLMFRYARIFYLYIFGGLKYKSELERTENN</sequence>
<dbReference type="Proteomes" id="UP000095552">
    <property type="component" value="Unassembled WGS sequence"/>
</dbReference>
<feature type="transmembrane region" description="Helical" evidence="1">
    <location>
        <begin position="60"/>
        <end position="81"/>
    </location>
</feature>
<keyword evidence="3" id="KW-1185">Reference proteome</keyword>
<comment type="caution">
    <text evidence="2">The sequence shown here is derived from an EMBL/GenBank/DDBJ whole genome shotgun (WGS) entry which is preliminary data.</text>
</comment>
<dbReference type="InterPro" id="IPR009325">
    <property type="entry name" value="DUF983"/>
</dbReference>
<feature type="transmembrane region" description="Helical" evidence="1">
    <location>
        <begin position="87"/>
        <end position="105"/>
    </location>
</feature>
<evidence type="ECO:0000313" key="3">
    <source>
        <dbReference type="Proteomes" id="UP000095552"/>
    </source>
</evidence>